<evidence type="ECO:0000313" key="7">
    <source>
        <dbReference type="EMBL" id="TPX58082.1"/>
    </source>
</evidence>
<gene>
    <name evidence="7" type="ORF">PhCBS80983_g03392</name>
</gene>
<keyword evidence="3" id="KW-0223">Dioxygenase</keyword>
<sequence length="286" mass="31001">MLGDQNFLTATHKRVGFDIKFLGQDNSTTSTMSTFSASYIKPKKYPPISKKPNLTLETPAQPHLVFLIFDFLSKAEASALLAHLTALQPLAVSSHAQTRGTAFRDNDRSAFECAALSSLLWEQSGLADLVKGAKCLEGGVPRKSWKPCGLNTNWRLYRYRPGQRFGPHYDEEADGGEGGGKGVYTLLIYLSGEEDSTPSAAAGPKTKKLKITNSGDVAVASLIGGETVFYTGLSVRNKKVALSIRLKVGLALLHAQGAKCMLHEGAEVRQGFKWVLRSDVMYSTSA</sequence>
<dbReference type="Gene3D" id="2.60.120.620">
    <property type="entry name" value="q2cbj1_9rhob like domain"/>
    <property type="match status" value="1"/>
</dbReference>
<evidence type="ECO:0000256" key="1">
    <source>
        <dbReference type="ARBA" id="ARBA00001961"/>
    </source>
</evidence>
<dbReference type="Proteomes" id="UP000318582">
    <property type="component" value="Unassembled WGS sequence"/>
</dbReference>
<keyword evidence="5" id="KW-0408">Iron</keyword>
<dbReference type="PANTHER" id="PTHR10869">
    <property type="entry name" value="PROLYL 4-HYDROXYLASE ALPHA SUBUNIT"/>
    <property type="match status" value="1"/>
</dbReference>
<dbReference type="GO" id="GO:0004656">
    <property type="term" value="F:procollagen-proline 4-dioxygenase activity"/>
    <property type="evidence" value="ECO:0007669"/>
    <property type="project" value="TreeGrafter"/>
</dbReference>
<dbReference type="SMART" id="SM00702">
    <property type="entry name" value="P4Hc"/>
    <property type="match status" value="1"/>
</dbReference>
<dbReference type="EMBL" id="QEAQ01000042">
    <property type="protein sequence ID" value="TPX58082.1"/>
    <property type="molecule type" value="Genomic_DNA"/>
</dbReference>
<keyword evidence="2" id="KW-0479">Metal-binding</keyword>
<dbReference type="GO" id="GO:0005506">
    <property type="term" value="F:iron ion binding"/>
    <property type="evidence" value="ECO:0007669"/>
    <property type="project" value="InterPro"/>
</dbReference>
<keyword evidence="8" id="KW-1185">Reference proteome</keyword>
<organism evidence="7 8">
    <name type="scientific">Powellomyces hirtus</name>
    <dbReference type="NCBI Taxonomy" id="109895"/>
    <lineage>
        <taxon>Eukaryota</taxon>
        <taxon>Fungi</taxon>
        <taxon>Fungi incertae sedis</taxon>
        <taxon>Chytridiomycota</taxon>
        <taxon>Chytridiomycota incertae sedis</taxon>
        <taxon>Chytridiomycetes</taxon>
        <taxon>Spizellomycetales</taxon>
        <taxon>Powellomycetaceae</taxon>
        <taxon>Powellomyces</taxon>
    </lineage>
</organism>
<comment type="cofactor">
    <cofactor evidence="1">
        <name>L-ascorbate</name>
        <dbReference type="ChEBI" id="CHEBI:38290"/>
    </cofactor>
</comment>
<comment type="caution">
    <text evidence="7">The sequence shown here is derived from an EMBL/GenBank/DDBJ whole genome shotgun (WGS) entry which is preliminary data.</text>
</comment>
<dbReference type="GO" id="GO:0031418">
    <property type="term" value="F:L-ascorbic acid binding"/>
    <property type="evidence" value="ECO:0007669"/>
    <property type="project" value="InterPro"/>
</dbReference>
<dbReference type="GO" id="GO:0005783">
    <property type="term" value="C:endoplasmic reticulum"/>
    <property type="evidence" value="ECO:0007669"/>
    <property type="project" value="TreeGrafter"/>
</dbReference>
<name>A0A507E2S1_9FUNG</name>
<keyword evidence="4" id="KW-0560">Oxidoreductase</keyword>
<dbReference type="InterPro" id="IPR006620">
    <property type="entry name" value="Pro_4_hyd_alph"/>
</dbReference>
<feature type="domain" description="Prolyl 4-hydroxylase alpha subunit" evidence="6">
    <location>
        <begin position="63"/>
        <end position="281"/>
    </location>
</feature>
<accession>A0A507E2S1</accession>
<evidence type="ECO:0000256" key="3">
    <source>
        <dbReference type="ARBA" id="ARBA00022964"/>
    </source>
</evidence>
<evidence type="ECO:0000256" key="5">
    <source>
        <dbReference type="ARBA" id="ARBA00023004"/>
    </source>
</evidence>
<evidence type="ECO:0000259" key="6">
    <source>
        <dbReference type="SMART" id="SM00702"/>
    </source>
</evidence>
<evidence type="ECO:0000256" key="4">
    <source>
        <dbReference type="ARBA" id="ARBA00023002"/>
    </source>
</evidence>
<protein>
    <recommendedName>
        <fullName evidence="6">Prolyl 4-hydroxylase alpha subunit domain-containing protein</fullName>
    </recommendedName>
</protein>
<proteinExistence type="predicted"/>
<reference evidence="7 8" key="1">
    <citation type="journal article" date="2019" name="Sci. Rep.">
        <title>Comparative genomics of chytrid fungi reveal insights into the obligate biotrophic and pathogenic lifestyle of Synchytrium endobioticum.</title>
        <authorList>
            <person name="van de Vossenberg B.T.L.H."/>
            <person name="Warris S."/>
            <person name="Nguyen H.D.T."/>
            <person name="van Gent-Pelzer M.P.E."/>
            <person name="Joly D.L."/>
            <person name="van de Geest H.C."/>
            <person name="Bonants P.J.M."/>
            <person name="Smith D.S."/>
            <person name="Levesque C.A."/>
            <person name="van der Lee T.A.J."/>
        </authorList>
    </citation>
    <scope>NUCLEOTIDE SEQUENCE [LARGE SCALE GENOMIC DNA]</scope>
    <source>
        <strain evidence="7 8">CBS 809.83</strain>
    </source>
</reference>
<evidence type="ECO:0000256" key="2">
    <source>
        <dbReference type="ARBA" id="ARBA00022723"/>
    </source>
</evidence>
<dbReference type="PANTHER" id="PTHR10869:SF236">
    <property type="entry name" value="PROLYL 4-HYDROXYLASE ALPHA SUBUNIT DOMAIN-CONTAINING PROTEIN"/>
    <property type="match status" value="1"/>
</dbReference>
<dbReference type="InterPro" id="IPR045054">
    <property type="entry name" value="P4HA-like"/>
</dbReference>
<dbReference type="AlphaFoldDB" id="A0A507E2S1"/>
<evidence type="ECO:0000313" key="8">
    <source>
        <dbReference type="Proteomes" id="UP000318582"/>
    </source>
</evidence>